<protein>
    <submittedName>
        <fullName evidence="2">Uncharacterized protein</fullName>
    </submittedName>
</protein>
<feature type="region of interest" description="Disordered" evidence="1">
    <location>
        <begin position="273"/>
        <end position="357"/>
    </location>
</feature>
<proteinExistence type="predicted"/>
<feature type="compositionally biased region" description="Polar residues" evidence="1">
    <location>
        <begin position="273"/>
        <end position="284"/>
    </location>
</feature>
<organism evidence="2 3">
    <name type="scientific">Blepharisma stoltei</name>
    <dbReference type="NCBI Taxonomy" id="1481888"/>
    <lineage>
        <taxon>Eukaryota</taxon>
        <taxon>Sar</taxon>
        <taxon>Alveolata</taxon>
        <taxon>Ciliophora</taxon>
        <taxon>Postciliodesmatophora</taxon>
        <taxon>Heterotrichea</taxon>
        <taxon>Heterotrichida</taxon>
        <taxon>Blepharismidae</taxon>
        <taxon>Blepharisma</taxon>
    </lineage>
</organism>
<gene>
    <name evidence="2" type="ORF">BSTOLATCC_MIC5480</name>
</gene>
<keyword evidence="3" id="KW-1185">Reference proteome</keyword>
<dbReference type="Proteomes" id="UP001162131">
    <property type="component" value="Unassembled WGS sequence"/>
</dbReference>
<feature type="compositionally biased region" description="Gly residues" evidence="1">
    <location>
        <begin position="288"/>
        <end position="310"/>
    </location>
</feature>
<dbReference type="EMBL" id="CAJZBQ010000005">
    <property type="protein sequence ID" value="CAG9312237.1"/>
    <property type="molecule type" value="Genomic_DNA"/>
</dbReference>
<accession>A0AAU9IFJ2</accession>
<reference evidence="2" key="1">
    <citation type="submission" date="2021-09" db="EMBL/GenBank/DDBJ databases">
        <authorList>
            <consortium name="AG Swart"/>
            <person name="Singh M."/>
            <person name="Singh A."/>
            <person name="Seah K."/>
            <person name="Emmerich C."/>
        </authorList>
    </citation>
    <scope>NUCLEOTIDE SEQUENCE</scope>
    <source>
        <strain evidence="2">ATCC30299</strain>
    </source>
</reference>
<evidence type="ECO:0000256" key="1">
    <source>
        <dbReference type="SAM" id="MobiDB-lite"/>
    </source>
</evidence>
<sequence>MSLNDRDIYDLIDKLIQDYIEDNALLDIIYEIINTNKAYRDYSLYSPNHRLLVMLSDWIESSLINNACQEVVKETTKYIVNDYLRNRVEEKIVAGTFDPLVLVTNSLTEKTIDMMIEPLAKEVIKEEAEDYMYEANVIGLIRNVFVPIYCEEIISEAGWELGMEQFFEDCLETVIYEHIMDLIVDCVESEKDRLNEIALEEAFGVFLQRAIMKEAVNELEFLIERQNEEEVTRERERVEGHELSTFMMEKPEITKSFENVPIFFNNESMRNGNFSMSQNKTETAGGNMSIGGFGSPGGKGSKGGQSGLGPGKSSILNSPDVPGAARAQRKKQDQSEESQQGPFYRRSGTKTYYNDPQ</sequence>
<dbReference type="AlphaFoldDB" id="A0AAU9IFJ2"/>
<evidence type="ECO:0000313" key="3">
    <source>
        <dbReference type="Proteomes" id="UP001162131"/>
    </source>
</evidence>
<evidence type="ECO:0000313" key="2">
    <source>
        <dbReference type="EMBL" id="CAG9312237.1"/>
    </source>
</evidence>
<comment type="caution">
    <text evidence="2">The sequence shown here is derived from an EMBL/GenBank/DDBJ whole genome shotgun (WGS) entry which is preliminary data.</text>
</comment>
<name>A0AAU9IFJ2_9CILI</name>